<dbReference type="GO" id="GO:0003700">
    <property type="term" value="F:DNA-binding transcription factor activity"/>
    <property type="evidence" value="ECO:0007669"/>
    <property type="project" value="InterPro"/>
</dbReference>
<evidence type="ECO:0000256" key="2">
    <source>
        <dbReference type="ARBA" id="ARBA00023125"/>
    </source>
</evidence>
<dbReference type="AlphaFoldDB" id="A0A2N3KXX5"/>
<dbReference type="InterPro" id="IPR016177">
    <property type="entry name" value="DNA-bd_dom_sf"/>
</dbReference>
<comment type="caution">
    <text evidence="5">The sequence shown here is derived from an EMBL/GenBank/DDBJ whole genome shotgun (WGS) entry which is preliminary data.</text>
</comment>
<keyword evidence="2" id="KW-0238">DNA-binding</keyword>
<accession>A0A2N3KXX5</accession>
<gene>
    <name evidence="5" type="ORF">COO20_04475</name>
</gene>
<dbReference type="InterPro" id="IPR044925">
    <property type="entry name" value="His-Me_finger_sf"/>
</dbReference>
<dbReference type="Proteomes" id="UP000233597">
    <property type="component" value="Unassembled WGS sequence"/>
</dbReference>
<dbReference type="SUPFAM" id="SSF54060">
    <property type="entry name" value="His-Me finger endonucleases"/>
    <property type="match status" value="1"/>
</dbReference>
<dbReference type="SUPFAM" id="SSF54171">
    <property type="entry name" value="DNA-binding domain"/>
    <property type="match status" value="1"/>
</dbReference>
<proteinExistence type="predicted"/>
<name>A0A2N3KXX5_9PROT</name>
<dbReference type="Gene3D" id="3.90.75.20">
    <property type="match status" value="1"/>
</dbReference>
<dbReference type="OrthoDB" id="388551at2"/>
<dbReference type="InterPro" id="IPR001471">
    <property type="entry name" value="AP2/ERF_dom"/>
</dbReference>
<evidence type="ECO:0000313" key="5">
    <source>
        <dbReference type="EMBL" id="PKR55431.1"/>
    </source>
</evidence>
<evidence type="ECO:0000259" key="4">
    <source>
        <dbReference type="PROSITE" id="PS51032"/>
    </source>
</evidence>
<dbReference type="Gene3D" id="3.30.730.10">
    <property type="entry name" value="AP2/ERF domain"/>
    <property type="match status" value="1"/>
</dbReference>
<dbReference type="PROSITE" id="PS51032">
    <property type="entry name" value="AP2_ERF"/>
    <property type="match status" value="1"/>
</dbReference>
<protein>
    <recommendedName>
        <fullName evidence="4">AP2/ERF domain-containing protein</fullName>
    </recommendedName>
</protein>
<organism evidence="5 6">
    <name type="scientific">Thalassospira marina</name>
    <dbReference type="NCBI Taxonomy" id="2048283"/>
    <lineage>
        <taxon>Bacteria</taxon>
        <taxon>Pseudomonadati</taxon>
        <taxon>Pseudomonadota</taxon>
        <taxon>Alphaproteobacteria</taxon>
        <taxon>Rhodospirillales</taxon>
        <taxon>Thalassospiraceae</taxon>
        <taxon>Thalassospira</taxon>
    </lineage>
</organism>
<dbReference type="Pfam" id="PF13392">
    <property type="entry name" value="HNH_3"/>
    <property type="match status" value="1"/>
</dbReference>
<dbReference type="GO" id="GO:0003677">
    <property type="term" value="F:DNA binding"/>
    <property type="evidence" value="ECO:0007669"/>
    <property type="project" value="UniProtKB-KW"/>
</dbReference>
<evidence type="ECO:0000256" key="1">
    <source>
        <dbReference type="ARBA" id="ARBA00023015"/>
    </source>
</evidence>
<reference evidence="5 6" key="1">
    <citation type="submission" date="2017-09" db="EMBL/GenBank/DDBJ databases">
        <title>Biodiversity and function of Thalassospira species in the particle-attached aromatic-hydrocarbon-degrading consortia from the surface seawater of the South China Sea.</title>
        <authorList>
            <person name="Dong C."/>
            <person name="Liu R."/>
            <person name="Shao Z."/>
        </authorList>
    </citation>
    <scope>NUCLEOTIDE SEQUENCE [LARGE SCALE GENOMIC DNA]</scope>
    <source>
        <strain evidence="5 6">CSC1P2</strain>
    </source>
</reference>
<evidence type="ECO:0000256" key="3">
    <source>
        <dbReference type="ARBA" id="ARBA00023163"/>
    </source>
</evidence>
<dbReference type="InterPro" id="IPR003615">
    <property type="entry name" value="HNH_nuc"/>
</dbReference>
<feature type="domain" description="AP2/ERF" evidence="4">
    <location>
        <begin position="138"/>
        <end position="194"/>
    </location>
</feature>
<keyword evidence="1" id="KW-0805">Transcription regulation</keyword>
<dbReference type="InterPro" id="IPR036955">
    <property type="entry name" value="AP2/ERF_dom_sf"/>
</dbReference>
<evidence type="ECO:0000313" key="6">
    <source>
        <dbReference type="Proteomes" id="UP000233597"/>
    </source>
</evidence>
<dbReference type="EMBL" id="NWTK01000002">
    <property type="protein sequence ID" value="PKR55431.1"/>
    <property type="molecule type" value="Genomic_DNA"/>
</dbReference>
<dbReference type="SMART" id="SM00380">
    <property type="entry name" value="AP2"/>
    <property type="match status" value="1"/>
</dbReference>
<sequence length="198" mass="22218">MAPTSPRREVLPVTAGRGNSLPDLFGERQLLTQEHLKEVLQYDLSTGIFTWAHPTSRRISVGDIAGSIKTSGHRQIQIDRSRYAAHRLAFLWVLGRWPNKEVDHVNGVKDDNRWSNLREATRQQNMRNRPMSSANSSGFKGVYRDPSSNKWVAAIGINKTPKYLGAYESKIDAAKAYDKAASDIFGEYAKTNQSMGLL</sequence>
<keyword evidence="3" id="KW-0804">Transcription</keyword>